<accession>J2Z999</accession>
<name>J2Z999_9EURY</name>
<protein>
    <submittedName>
        <fullName evidence="1">Uncharacterized protein</fullName>
    </submittedName>
</protein>
<gene>
    <name evidence="1" type="ORF">HSB1_45860</name>
</gene>
<dbReference type="Proteomes" id="UP000007813">
    <property type="component" value="Unassembled WGS sequence"/>
</dbReference>
<comment type="caution">
    <text evidence="1">The sequence shown here is derived from an EMBL/GenBank/DDBJ whole genome shotgun (WGS) entry which is preliminary data.</text>
</comment>
<organism evidence="1 2">
    <name type="scientific">Halogranum salarium B-1</name>
    <dbReference type="NCBI Taxonomy" id="1210908"/>
    <lineage>
        <taxon>Archaea</taxon>
        <taxon>Methanobacteriati</taxon>
        <taxon>Methanobacteriota</taxon>
        <taxon>Stenosarchaea group</taxon>
        <taxon>Halobacteria</taxon>
        <taxon>Halobacteriales</taxon>
        <taxon>Haloferacaceae</taxon>
    </lineage>
</organism>
<dbReference type="AlphaFoldDB" id="J2Z999"/>
<proteinExistence type="predicted"/>
<evidence type="ECO:0000313" key="1">
    <source>
        <dbReference type="EMBL" id="EJN57200.1"/>
    </source>
</evidence>
<evidence type="ECO:0000313" key="2">
    <source>
        <dbReference type="Proteomes" id="UP000007813"/>
    </source>
</evidence>
<reference evidence="1 2" key="1">
    <citation type="journal article" date="2012" name="J. Bacteriol.">
        <title>Draft Genome Sequence of the Extremely Halophilic Archaeon Halogranum salarium B-1T.</title>
        <authorList>
            <person name="Kim K.K."/>
            <person name="Lee K.C."/>
            <person name="Lee J.S."/>
        </authorList>
    </citation>
    <scope>NUCLEOTIDE SEQUENCE [LARGE SCALE GENOMIC DNA]</scope>
    <source>
        <strain evidence="1 2">B-1</strain>
    </source>
</reference>
<sequence length="37" mass="4214">MTPIRRLCIRHNYSASPTFVSVSIGANGWVSHEITRR</sequence>
<dbReference type="EMBL" id="ALJD01000016">
    <property type="protein sequence ID" value="EJN57200.1"/>
    <property type="molecule type" value="Genomic_DNA"/>
</dbReference>